<dbReference type="AlphaFoldDB" id="A0A0E9XVM5"/>
<organism evidence="1">
    <name type="scientific">Anguilla anguilla</name>
    <name type="common">European freshwater eel</name>
    <name type="synonym">Muraena anguilla</name>
    <dbReference type="NCBI Taxonomy" id="7936"/>
    <lineage>
        <taxon>Eukaryota</taxon>
        <taxon>Metazoa</taxon>
        <taxon>Chordata</taxon>
        <taxon>Craniata</taxon>
        <taxon>Vertebrata</taxon>
        <taxon>Euteleostomi</taxon>
        <taxon>Actinopterygii</taxon>
        <taxon>Neopterygii</taxon>
        <taxon>Teleostei</taxon>
        <taxon>Anguilliformes</taxon>
        <taxon>Anguillidae</taxon>
        <taxon>Anguilla</taxon>
    </lineage>
</organism>
<dbReference type="EMBL" id="GBXM01002667">
    <property type="protein sequence ID" value="JAI05911.1"/>
    <property type="molecule type" value="Transcribed_RNA"/>
</dbReference>
<protein>
    <submittedName>
        <fullName evidence="1">Uncharacterized protein</fullName>
    </submittedName>
</protein>
<reference evidence="1" key="1">
    <citation type="submission" date="2014-11" db="EMBL/GenBank/DDBJ databases">
        <authorList>
            <person name="Amaro Gonzalez C."/>
        </authorList>
    </citation>
    <scope>NUCLEOTIDE SEQUENCE</scope>
</reference>
<accession>A0A0E9XVM5</accession>
<evidence type="ECO:0000313" key="1">
    <source>
        <dbReference type="EMBL" id="JAI05911.1"/>
    </source>
</evidence>
<proteinExistence type="predicted"/>
<sequence length="98" mass="11087">MYGIMYVIVKTRFAYKSKDRPCFLQFGLIHLVVRRCRTLSAEINPISYMIHLVVPGYSKERIFAAQQLASGTGFSVQPPISSAVDWISKILKSFIATD</sequence>
<name>A0A0E9XVM5_ANGAN</name>
<reference evidence="1" key="2">
    <citation type="journal article" date="2015" name="Fish Shellfish Immunol.">
        <title>Early steps in the European eel (Anguilla anguilla)-Vibrio vulnificus interaction in the gills: Role of the RtxA13 toxin.</title>
        <authorList>
            <person name="Callol A."/>
            <person name="Pajuelo D."/>
            <person name="Ebbesson L."/>
            <person name="Teles M."/>
            <person name="MacKenzie S."/>
            <person name="Amaro C."/>
        </authorList>
    </citation>
    <scope>NUCLEOTIDE SEQUENCE</scope>
</reference>